<reference evidence="1 2" key="1">
    <citation type="journal article" date="2013" name="BMC Microbiol.">
        <title>Identification of the type II cytochrome c maturation pathway in anammox bacteria by comparative genomics.</title>
        <authorList>
            <person name="Ferousi C."/>
            <person name="Speth D.R."/>
            <person name="Reimann J."/>
            <person name="Op den Camp H.J."/>
            <person name="Allen J.W."/>
            <person name="Keltjens J.T."/>
            <person name="Jetten M.S."/>
        </authorList>
    </citation>
    <scope>NUCLEOTIDE SEQUENCE [LARGE SCALE GENOMIC DNA]</scope>
    <source>
        <strain evidence="1">RU1</strain>
    </source>
</reference>
<proteinExistence type="predicted"/>
<dbReference type="AlphaFoldDB" id="A0A0M2UZF9"/>
<dbReference type="Proteomes" id="UP000034954">
    <property type="component" value="Unassembled WGS sequence"/>
</dbReference>
<gene>
    <name evidence="1" type="ORF">BROFUL_00278</name>
</gene>
<organism evidence="1 2">
    <name type="scientific">Candidatus Brocadia fulgida</name>
    <dbReference type="NCBI Taxonomy" id="380242"/>
    <lineage>
        <taxon>Bacteria</taxon>
        <taxon>Pseudomonadati</taxon>
        <taxon>Planctomycetota</taxon>
        <taxon>Candidatus Brocadiia</taxon>
        <taxon>Candidatus Brocadiales</taxon>
        <taxon>Candidatus Brocadiaceae</taxon>
        <taxon>Candidatus Brocadia</taxon>
    </lineage>
</organism>
<dbReference type="EMBL" id="LAQJ01000032">
    <property type="protein sequence ID" value="KKO20995.1"/>
    <property type="molecule type" value="Genomic_DNA"/>
</dbReference>
<comment type="caution">
    <text evidence="1">The sequence shown here is derived from an EMBL/GenBank/DDBJ whole genome shotgun (WGS) entry which is preliminary data.</text>
</comment>
<sequence>MQQSIAIGLDVIAVEFFLHFLRDEKFFKKSFYSNEHKVQAM</sequence>
<accession>A0A0M2UZF9</accession>
<evidence type="ECO:0000313" key="1">
    <source>
        <dbReference type="EMBL" id="KKO20995.1"/>
    </source>
</evidence>
<name>A0A0M2UZF9_9BACT</name>
<protein>
    <submittedName>
        <fullName evidence="1">Uncharacterized protein</fullName>
    </submittedName>
</protein>
<evidence type="ECO:0000313" key="2">
    <source>
        <dbReference type="Proteomes" id="UP000034954"/>
    </source>
</evidence>
<keyword evidence="2" id="KW-1185">Reference proteome</keyword>